<dbReference type="PRINTS" id="PR00081">
    <property type="entry name" value="GDHRDH"/>
</dbReference>
<dbReference type="Pfam" id="PF13632">
    <property type="entry name" value="Glyco_trans_2_3"/>
    <property type="match status" value="1"/>
</dbReference>
<dbReference type="InterPro" id="IPR001173">
    <property type="entry name" value="Glyco_trans_2-like"/>
</dbReference>
<dbReference type="Pfam" id="PF00890">
    <property type="entry name" value="FAD_binding_2"/>
    <property type="match status" value="1"/>
</dbReference>
<keyword evidence="4" id="KW-1133">Transmembrane helix</keyword>
<dbReference type="Pfam" id="PF00732">
    <property type="entry name" value="GMC_oxred_N"/>
    <property type="match status" value="1"/>
</dbReference>
<dbReference type="Gene3D" id="3.40.50.720">
    <property type="entry name" value="NAD(P)-binding Rossmann-like Domain"/>
    <property type="match status" value="1"/>
</dbReference>
<dbReference type="SUPFAM" id="SSF54373">
    <property type="entry name" value="FAD-linked reductases, C-terminal domain"/>
    <property type="match status" value="1"/>
</dbReference>
<protein>
    <submittedName>
        <fullName evidence="7">Cellulose synthase catalytic subunit</fullName>
    </submittedName>
</protein>
<dbReference type="GeneID" id="62204378"/>
<feature type="transmembrane region" description="Helical" evidence="4">
    <location>
        <begin position="1169"/>
        <end position="1193"/>
    </location>
</feature>
<dbReference type="RefSeq" id="XP_038785697.1">
    <property type="nucleotide sequence ID" value="XM_038931200.1"/>
</dbReference>
<feature type="transmembrane region" description="Helical" evidence="4">
    <location>
        <begin position="1381"/>
        <end position="1399"/>
    </location>
</feature>
<name>A0A8H7EGY1_9PLEO</name>
<dbReference type="PANTHER" id="PTHR47190:SF1">
    <property type="entry name" value="GLUCOSE-METHANOL-CHOLINE OXIDOREDUCTASE N-TERMINAL DOMAIN-CONTAINING PROTEIN"/>
    <property type="match status" value="1"/>
</dbReference>
<evidence type="ECO:0000256" key="2">
    <source>
        <dbReference type="ARBA" id="ARBA00022630"/>
    </source>
</evidence>
<dbReference type="Gene3D" id="3.50.50.60">
    <property type="entry name" value="FAD/NAD(P)-binding domain"/>
    <property type="match status" value="1"/>
</dbReference>
<dbReference type="Pfam" id="PF00106">
    <property type="entry name" value="adh_short"/>
    <property type="match status" value="1"/>
</dbReference>
<feature type="signal peptide" evidence="5">
    <location>
        <begin position="1"/>
        <end position="22"/>
    </location>
</feature>
<keyword evidence="8" id="KW-1185">Reference proteome</keyword>
<dbReference type="InterPro" id="IPR036291">
    <property type="entry name" value="NAD(P)-bd_dom_sf"/>
</dbReference>
<dbReference type="Gene3D" id="3.90.550.10">
    <property type="entry name" value="Spore Coat Polysaccharide Biosynthesis Protein SpsA, Chain A"/>
    <property type="match status" value="1"/>
</dbReference>
<feature type="chain" id="PRO_5034169298" evidence="5">
    <location>
        <begin position="23"/>
        <end position="1400"/>
    </location>
</feature>
<dbReference type="SUPFAM" id="SSF51905">
    <property type="entry name" value="FAD/NAD(P)-binding domain"/>
    <property type="match status" value="1"/>
</dbReference>
<evidence type="ECO:0000256" key="4">
    <source>
        <dbReference type="SAM" id="Phobius"/>
    </source>
</evidence>
<dbReference type="PROSITE" id="PS00624">
    <property type="entry name" value="GMC_OXRED_2"/>
    <property type="match status" value="1"/>
</dbReference>
<dbReference type="EMBL" id="JAAABM010000008">
    <property type="protein sequence ID" value="KAF7675434.1"/>
    <property type="molecule type" value="Genomic_DNA"/>
</dbReference>
<feature type="transmembrane region" description="Helical" evidence="4">
    <location>
        <begin position="1143"/>
        <end position="1163"/>
    </location>
</feature>
<dbReference type="InterPro" id="IPR000172">
    <property type="entry name" value="GMC_OxRdtase_N"/>
</dbReference>
<sequence length="1400" mass="153396">MVASYLLKALLPVAVLTSYAAAETCAGGEWDVIVVGSGPAGIVAADRMSEAGKKTLLLEQGGPSYYVTGGRARPEWLNGTELSRVDVPGLYKSIFSNSGEGNLTCASDVVNAFQGCTVGGNSAINAGLFFQPPASDWNRYFPDGWKDADMQSAIKKVRTKQPSTDSPSQDGKRYLQSGYEAAKRWLVDGAGYADIGLNDGIENHNKTKVFGHPIWYYENGQRSGPVKTYLQSALNRTNFSFQTGTKVLRVRRDGGVATGVDVQTNGASSSHKICIKKGGMVVSSAGALLSPQLLMWSGIGEAETLKNLSKNGHVTVPSQEWINNTAVGNGVFDNPNTFIELYSDEIASYSYSYSNPPPSDVELYLNNRSGPYTFASQTSAFWDYIEQGDDVVGCQGTIDSAGAMDLLENGTITLNVYGTSGLRSVGRVNLDVRGIALPNSNFYSDPRDAAAIATFVHNIFQALPPTLTPLNIAKNSTLEQISTWLTTPSAYTRGNVQHWSSSCRMESCVDANTKVIGMQNLFVIDASIVPPLTTNPVMGVMIAAERAVERILALGSIIMSNDSGAKHASNGINFTPTERHDTYSYISPTKSNLSGKHVLITGASKGVGRATAISYAKAGASCIALGARSSLSEVVLEVQSAAKDAGHSQPHVLALSLDVTSKDSVDAAVKEVAGKFEGRLDVLINNAGSLTPFAGVPESDPEAWWSDYEVSVKGPYLVTRACWSLLLAGSKIIINLTSIGALMIVPQSSSYGPAKLASLRLTEFIAQDHGEGKDGMVAIAVHPGGVQTELALKMPGHMHEWLVDTPELGADTLAWLGIERYQLGLAWFFIVVELFQYLPTILLYLNRVFVLRRPRRQKLHLEGDDVPAVAVLITACGEDNDTILNVVRAACETDWPLNRLNVILCDDGRSRDLEERMLHVSRQYPHAHYTSREKPEVPDYKAGNLNNGLNFSAKLTDFPSPFVAGLDVDMIVQPNWLRAMMPHLLNNPKMGMTCPPQYFWNIPLDDPVRQDLDYFYAMTELIHDGLGAGDCVGSGYLARREAIEDIGGFPTYSISEDTACSSMLLGKGWSVAYIDEYLQCGEMPDTLSGHIKQRTRWTIGNVQTAFKINFRLWGPTVPFCNARQRLAGYVFGAGSVVNSALNWLGYIGLPLALLAGYPFVVYYERWQLAWLLRLVCIWIFADTAHKMSLALFVGYRDAMRWDQADVWLIPYYTLSLVRGMVLPTRFGGTKPGFTPSGSLSLEIKERGPRPSGFFSRLRAILFQQMVWIHVCFILACILGVVLNIVRCFDPAAQISTAYSAAELVLSGHDRWVFLLTRIGWPPVWWLGQLASCWIPVYYLIWPPNEVTADEALQLDEKRGVRYPKKEYSRPRRTKMGRPTDHLTTVVFVYSVVCFAGSFYV</sequence>
<evidence type="ECO:0000313" key="7">
    <source>
        <dbReference type="EMBL" id="KAF7675434.1"/>
    </source>
</evidence>
<comment type="similarity">
    <text evidence="1">Belongs to the GMC oxidoreductase family.</text>
</comment>
<dbReference type="SUPFAM" id="SSF51735">
    <property type="entry name" value="NAD(P)-binding Rossmann-fold domains"/>
    <property type="match status" value="1"/>
</dbReference>
<accession>A0A8H7EGY1</accession>
<dbReference type="InterPro" id="IPR029044">
    <property type="entry name" value="Nucleotide-diphossugar_trans"/>
</dbReference>
<keyword evidence="3" id="KW-0560">Oxidoreductase</keyword>
<feature type="transmembrane region" description="Helical" evidence="4">
    <location>
        <begin position="825"/>
        <end position="845"/>
    </location>
</feature>
<dbReference type="Proteomes" id="UP000596902">
    <property type="component" value="Unassembled WGS sequence"/>
</dbReference>
<keyword evidence="2" id="KW-0285">Flavoprotein</keyword>
<comment type="caution">
    <text evidence="7">The sequence shown here is derived from an EMBL/GenBank/DDBJ whole genome shotgun (WGS) entry which is preliminary data.</text>
</comment>
<dbReference type="GO" id="GO:0050660">
    <property type="term" value="F:flavin adenine dinucleotide binding"/>
    <property type="evidence" value="ECO:0007669"/>
    <property type="project" value="InterPro"/>
</dbReference>
<evidence type="ECO:0000256" key="1">
    <source>
        <dbReference type="ARBA" id="ARBA00010790"/>
    </source>
</evidence>
<dbReference type="GO" id="GO:0016614">
    <property type="term" value="F:oxidoreductase activity, acting on CH-OH group of donors"/>
    <property type="evidence" value="ECO:0007669"/>
    <property type="project" value="InterPro"/>
</dbReference>
<reference evidence="7" key="1">
    <citation type="submission" date="2020-01" db="EMBL/GenBank/DDBJ databases">
        <authorList>
            <person name="Feng Z.H.Z."/>
        </authorList>
    </citation>
    <scope>NUCLEOTIDE SEQUENCE</scope>
    <source>
        <strain evidence="7">CBS107.38</strain>
    </source>
</reference>
<evidence type="ECO:0000313" key="8">
    <source>
        <dbReference type="Proteomes" id="UP000596902"/>
    </source>
</evidence>
<evidence type="ECO:0000259" key="6">
    <source>
        <dbReference type="PROSITE" id="PS00624"/>
    </source>
</evidence>
<feature type="domain" description="Glucose-methanol-choline oxidoreductase N-terminal" evidence="6">
    <location>
        <begin position="286"/>
        <end position="300"/>
    </location>
</feature>
<dbReference type="Pfam" id="PF05199">
    <property type="entry name" value="GMC_oxred_C"/>
    <property type="match status" value="1"/>
</dbReference>
<gene>
    <name evidence="7" type="ORF">GT037_006153</name>
</gene>
<feature type="transmembrane region" description="Helical" evidence="4">
    <location>
        <begin position="1266"/>
        <end position="1285"/>
    </location>
</feature>
<dbReference type="InterPro" id="IPR003953">
    <property type="entry name" value="FAD-dep_OxRdtase_2_FAD-bd"/>
</dbReference>
<keyword evidence="4" id="KW-0812">Transmembrane</keyword>
<dbReference type="PANTHER" id="PTHR47190">
    <property type="entry name" value="DEHYDROGENASE, PUTATIVE-RELATED"/>
    <property type="match status" value="1"/>
</dbReference>
<keyword evidence="5" id="KW-0732">Signal</keyword>
<dbReference type="InterPro" id="IPR053208">
    <property type="entry name" value="GMC_Oxidoreductase_CD"/>
</dbReference>
<dbReference type="InterPro" id="IPR036188">
    <property type="entry name" value="FAD/NAD-bd_sf"/>
</dbReference>
<organism evidence="7 8">
    <name type="scientific">Alternaria burnsii</name>
    <dbReference type="NCBI Taxonomy" id="1187904"/>
    <lineage>
        <taxon>Eukaryota</taxon>
        <taxon>Fungi</taxon>
        <taxon>Dikarya</taxon>
        <taxon>Ascomycota</taxon>
        <taxon>Pezizomycotina</taxon>
        <taxon>Dothideomycetes</taxon>
        <taxon>Pleosporomycetidae</taxon>
        <taxon>Pleosporales</taxon>
        <taxon>Pleosporineae</taxon>
        <taxon>Pleosporaceae</taxon>
        <taxon>Alternaria</taxon>
        <taxon>Alternaria sect. Alternaria</taxon>
    </lineage>
</organism>
<evidence type="ECO:0000256" key="5">
    <source>
        <dbReference type="SAM" id="SignalP"/>
    </source>
</evidence>
<dbReference type="SUPFAM" id="SSF53448">
    <property type="entry name" value="Nucleotide-diphospho-sugar transferases"/>
    <property type="match status" value="1"/>
</dbReference>
<keyword evidence="4" id="KW-0472">Membrane</keyword>
<evidence type="ECO:0000256" key="3">
    <source>
        <dbReference type="ARBA" id="ARBA00023002"/>
    </source>
</evidence>
<reference evidence="7" key="2">
    <citation type="submission" date="2020-08" db="EMBL/GenBank/DDBJ databases">
        <title>Draft Genome Sequence of Cumin Blight Pathogen Alternaria burnsii.</title>
        <authorList>
            <person name="Feng Z."/>
        </authorList>
    </citation>
    <scope>NUCLEOTIDE SEQUENCE</scope>
    <source>
        <strain evidence="7">CBS107.38</strain>
    </source>
</reference>
<dbReference type="Gene3D" id="3.30.410.10">
    <property type="entry name" value="Cholesterol Oxidase, domain 2"/>
    <property type="match status" value="1"/>
</dbReference>
<proteinExistence type="inferred from homology"/>
<dbReference type="InterPro" id="IPR007867">
    <property type="entry name" value="GMC_OxRtase_C"/>
</dbReference>
<dbReference type="InterPro" id="IPR002347">
    <property type="entry name" value="SDR_fam"/>
</dbReference>
<dbReference type="CDD" id="cd06421">
    <property type="entry name" value="CESA_CelA_like"/>
    <property type="match status" value="1"/>
</dbReference>
<dbReference type="CDD" id="cd05233">
    <property type="entry name" value="SDR_c"/>
    <property type="match status" value="1"/>
</dbReference>